<dbReference type="GO" id="GO:0009279">
    <property type="term" value="C:cell outer membrane"/>
    <property type="evidence" value="ECO:0007669"/>
    <property type="project" value="TreeGrafter"/>
</dbReference>
<comment type="similarity">
    <text evidence="4 5">Belongs to the RlpA family.</text>
</comment>
<dbReference type="EMBL" id="JXSL01000027">
    <property type="protein sequence ID" value="KIL98858.1"/>
    <property type="molecule type" value="Genomic_DNA"/>
</dbReference>
<dbReference type="Gene3D" id="2.40.40.10">
    <property type="entry name" value="RlpA-like domain"/>
    <property type="match status" value="1"/>
</dbReference>
<proteinExistence type="inferred from homology"/>
<dbReference type="PANTHER" id="PTHR34183">
    <property type="entry name" value="ENDOLYTIC PEPTIDOGLYCAN TRANSGLYCOSYLASE RLPA"/>
    <property type="match status" value="1"/>
</dbReference>
<reference evidence="8 9" key="1">
    <citation type="submission" date="2015-01" db="EMBL/GenBank/DDBJ databases">
        <title>Genome Sequence of Magnetospirillum magnetotacticum Strain MS-1.</title>
        <authorList>
            <person name="Marinov G.K."/>
            <person name="Smalley M.D."/>
            <person name="DeSalvo G."/>
        </authorList>
    </citation>
    <scope>NUCLEOTIDE SEQUENCE [LARGE SCALE GENOMIC DNA]</scope>
    <source>
        <strain evidence="8 9">MS-1</strain>
    </source>
</reference>
<dbReference type="InterPro" id="IPR007730">
    <property type="entry name" value="SPOR-like_dom"/>
</dbReference>
<gene>
    <name evidence="4" type="primary">rlpA</name>
    <name evidence="8" type="ORF">CCC_02308</name>
</gene>
<keyword evidence="9" id="KW-1185">Reference proteome</keyword>
<dbReference type="Gene3D" id="3.30.70.1070">
    <property type="entry name" value="Sporulation related repeat"/>
    <property type="match status" value="1"/>
</dbReference>
<dbReference type="PANTHER" id="PTHR34183:SF1">
    <property type="entry name" value="ENDOLYTIC PEPTIDOGLYCAN TRANSGLYCOSYLASE RLPA"/>
    <property type="match status" value="1"/>
</dbReference>
<dbReference type="InterPro" id="IPR036908">
    <property type="entry name" value="RlpA-like_sf"/>
</dbReference>
<keyword evidence="1" id="KW-0732">Signal</keyword>
<evidence type="ECO:0000256" key="2">
    <source>
        <dbReference type="ARBA" id="ARBA00023239"/>
    </source>
</evidence>
<evidence type="ECO:0000259" key="7">
    <source>
        <dbReference type="PROSITE" id="PS51724"/>
    </source>
</evidence>
<dbReference type="Pfam" id="PF03330">
    <property type="entry name" value="DPBB_1"/>
    <property type="match status" value="1"/>
</dbReference>
<evidence type="ECO:0000313" key="8">
    <source>
        <dbReference type="EMBL" id="KIL98858.1"/>
    </source>
</evidence>
<sequence>MAVLLSGTMLAGCAEMNLFGHLAKSAVGGDEPPPPSASAATNYKVGKPYQVAGIWYYPQEDFAYDETGIASWYGPNFHAKLTANGETFDQNAVTAAHKTLQMPAIARVTNLENGRSIIVRINDRGPFVNGRILDLSRKSAQLLGMEGKGTARVRVQVLPEESRVLAGKLKPDSSGNEPKVASAAPRGSVSAESLPPPPGVKTGGGDNVTIASSAQPKRPGLTPESVEREIAAQEVKSVPVHPTSIYVQAGSFGRHDNANRMVARLSKLGKAQLQQVQVQGKTLFRVRLGPMSSVEEADRTLDSVVAAGAEDARVVVD</sequence>
<evidence type="ECO:0000313" key="9">
    <source>
        <dbReference type="Proteomes" id="UP000031971"/>
    </source>
</evidence>
<name>A0A0C2YUQ7_PARME</name>
<dbReference type="PROSITE" id="PS51724">
    <property type="entry name" value="SPOR"/>
    <property type="match status" value="1"/>
</dbReference>
<evidence type="ECO:0000256" key="5">
    <source>
        <dbReference type="RuleBase" id="RU003495"/>
    </source>
</evidence>
<dbReference type="CDD" id="cd22268">
    <property type="entry name" value="DPBB_RlpA-like"/>
    <property type="match status" value="1"/>
</dbReference>
<dbReference type="InterPro" id="IPR034718">
    <property type="entry name" value="RlpA"/>
</dbReference>
<dbReference type="InterPro" id="IPR036680">
    <property type="entry name" value="SPOR-like_sf"/>
</dbReference>
<dbReference type="GO" id="GO:0008932">
    <property type="term" value="F:lytic endotransglycosylase activity"/>
    <property type="evidence" value="ECO:0007669"/>
    <property type="project" value="UniProtKB-UniRule"/>
</dbReference>
<comment type="caution">
    <text evidence="8">The sequence shown here is derived from an EMBL/GenBank/DDBJ whole genome shotgun (WGS) entry which is preliminary data.</text>
</comment>
<evidence type="ECO:0000256" key="4">
    <source>
        <dbReference type="HAMAP-Rule" id="MF_02071"/>
    </source>
</evidence>
<evidence type="ECO:0000256" key="1">
    <source>
        <dbReference type="ARBA" id="ARBA00022729"/>
    </source>
</evidence>
<evidence type="ECO:0000256" key="6">
    <source>
        <dbReference type="SAM" id="MobiDB-lite"/>
    </source>
</evidence>
<accession>A0A0C2YUQ7</accession>
<dbReference type="SUPFAM" id="SSF110997">
    <property type="entry name" value="Sporulation related repeat"/>
    <property type="match status" value="1"/>
</dbReference>
<dbReference type="Pfam" id="PF05036">
    <property type="entry name" value="SPOR"/>
    <property type="match status" value="1"/>
</dbReference>
<dbReference type="InterPro" id="IPR009009">
    <property type="entry name" value="RlpA-like_DPBB"/>
</dbReference>
<dbReference type="InterPro" id="IPR012997">
    <property type="entry name" value="RplA"/>
</dbReference>
<keyword evidence="3 4" id="KW-0961">Cell wall biogenesis/degradation</keyword>
<dbReference type="STRING" id="272627.CCC_02308"/>
<keyword evidence="8" id="KW-0449">Lipoprotein</keyword>
<dbReference type="AlphaFoldDB" id="A0A0C2YUQ7"/>
<dbReference type="SUPFAM" id="SSF50685">
    <property type="entry name" value="Barwin-like endoglucanases"/>
    <property type="match status" value="1"/>
</dbReference>
<dbReference type="NCBIfam" id="TIGR00413">
    <property type="entry name" value="rlpA"/>
    <property type="match status" value="1"/>
</dbReference>
<dbReference type="GO" id="GO:0071555">
    <property type="term" value="P:cell wall organization"/>
    <property type="evidence" value="ECO:0007669"/>
    <property type="project" value="UniProtKB-KW"/>
</dbReference>
<evidence type="ECO:0000256" key="3">
    <source>
        <dbReference type="ARBA" id="ARBA00023316"/>
    </source>
</evidence>
<comment type="function">
    <text evidence="4">Lytic transglycosylase with a strong preference for naked glycan strands that lack stem peptides.</text>
</comment>
<dbReference type="GO" id="GO:0042834">
    <property type="term" value="F:peptidoglycan binding"/>
    <property type="evidence" value="ECO:0007669"/>
    <property type="project" value="InterPro"/>
</dbReference>
<keyword evidence="2 4" id="KW-0456">Lyase</keyword>
<dbReference type="EC" id="4.2.2.-" evidence="4"/>
<feature type="region of interest" description="Disordered" evidence="6">
    <location>
        <begin position="166"/>
        <end position="225"/>
    </location>
</feature>
<protein>
    <recommendedName>
        <fullName evidence="4">Endolytic peptidoglycan transglycosylase RlpA</fullName>
        <ecNumber evidence="4">4.2.2.-</ecNumber>
    </recommendedName>
</protein>
<organism evidence="8 9">
    <name type="scientific">Paramagnetospirillum magnetotacticum MS-1</name>
    <dbReference type="NCBI Taxonomy" id="272627"/>
    <lineage>
        <taxon>Bacteria</taxon>
        <taxon>Pseudomonadati</taxon>
        <taxon>Pseudomonadota</taxon>
        <taxon>Alphaproteobacteria</taxon>
        <taxon>Rhodospirillales</taxon>
        <taxon>Magnetospirillaceae</taxon>
        <taxon>Paramagnetospirillum</taxon>
    </lineage>
</organism>
<feature type="domain" description="SPOR" evidence="7">
    <location>
        <begin position="239"/>
        <end position="317"/>
    </location>
</feature>
<dbReference type="Proteomes" id="UP000031971">
    <property type="component" value="Unassembled WGS sequence"/>
</dbReference>
<dbReference type="HAMAP" id="MF_02071">
    <property type="entry name" value="RlpA"/>
    <property type="match status" value="1"/>
</dbReference>
<dbReference type="GO" id="GO:0000270">
    <property type="term" value="P:peptidoglycan metabolic process"/>
    <property type="evidence" value="ECO:0007669"/>
    <property type="project" value="UniProtKB-UniRule"/>
</dbReference>